<evidence type="ECO:0000313" key="2">
    <source>
        <dbReference type="Proteomes" id="UP001310022"/>
    </source>
</evidence>
<reference evidence="1 2" key="1">
    <citation type="submission" date="2021-12" db="EMBL/GenBank/DDBJ databases">
        <title>Genome sequencing of bacteria with rrn-lacking chromosome and rrn-plasmid.</title>
        <authorList>
            <person name="Anda M."/>
            <person name="Iwasaki W."/>
        </authorList>
    </citation>
    <scope>NUCLEOTIDE SEQUENCE [LARGE SCALE GENOMIC DNA]</scope>
    <source>
        <strain evidence="1 2">NBRC 15940</strain>
    </source>
</reference>
<name>A0AAN4W4U6_9BACT</name>
<comment type="caution">
    <text evidence="1">The sequence shown here is derived from an EMBL/GenBank/DDBJ whole genome shotgun (WGS) entry which is preliminary data.</text>
</comment>
<keyword evidence="2" id="KW-1185">Reference proteome</keyword>
<dbReference type="PANTHER" id="PTHR43264">
    <property type="match status" value="1"/>
</dbReference>
<protein>
    <submittedName>
        <fullName evidence="1">Uncharacterized protein</fullName>
    </submittedName>
</protein>
<dbReference type="EMBL" id="BQKE01000005">
    <property type="protein sequence ID" value="GJM64307.1"/>
    <property type="molecule type" value="Genomic_DNA"/>
</dbReference>
<evidence type="ECO:0000313" key="1">
    <source>
        <dbReference type="EMBL" id="GJM64307.1"/>
    </source>
</evidence>
<sequence length="280" mass="32081">MYGRVPFGVGVIDAVNQYYNNGHIPIGANMDPEVGDPLDKMLAEKLARDTTAFGNRVICNREVQEQTRLNRQLLSEASDSSIVYVTIGHTKGLYDLFISKPDEFSPLDGQQLIKQKIKHWVALGALKADNVEGHFQQEWNFFRNGTAKYTAVLVKSFPKPIYFINAGDNVFTGKSLTATPPGNIVRIAYRDWLWNVEQKIIEDQRPSWDLTTVDFAVRGCRDYFQVLDNGYLEFDTEKGSRWNTDVRNENHFFVNQKEGVEQEMEIYLNELLGRQTKRSS</sequence>
<organism evidence="1 2">
    <name type="scientific">Persicobacter diffluens</name>
    <dbReference type="NCBI Taxonomy" id="981"/>
    <lineage>
        <taxon>Bacteria</taxon>
        <taxon>Pseudomonadati</taxon>
        <taxon>Bacteroidota</taxon>
        <taxon>Cytophagia</taxon>
        <taxon>Cytophagales</taxon>
        <taxon>Persicobacteraceae</taxon>
        <taxon>Persicobacter</taxon>
    </lineage>
</organism>
<accession>A0AAN4W4U6</accession>
<dbReference type="Proteomes" id="UP001310022">
    <property type="component" value="Unassembled WGS sequence"/>
</dbReference>
<dbReference type="AlphaFoldDB" id="A0AAN4W4U6"/>
<proteinExistence type="predicted"/>
<dbReference type="RefSeq" id="WP_338239378.1">
    <property type="nucleotide sequence ID" value="NZ_BQKE01000005.1"/>
</dbReference>
<gene>
    <name evidence="1" type="ORF">PEDI_48590</name>
</gene>
<dbReference type="PANTHER" id="PTHR43264:SF1">
    <property type="entry name" value="INOSINE_URIDINE-PREFERRING NUCLEOSIDE HYDROLASE DOMAIN-CONTAINING PROTEIN"/>
    <property type="match status" value="1"/>
</dbReference>